<dbReference type="AlphaFoldDB" id="A0A2M7H3G4"/>
<comment type="caution">
    <text evidence="4">The sequence shown here is derived from an EMBL/GenBank/DDBJ whole genome shotgun (WGS) entry which is preliminary data.</text>
</comment>
<feature type="transmembrane region" description="Helical" evidence="3">
    <location>
        <begin position="52"/>
        <end position="74"/>
    </location>
</feature>
<dbReference type="Proteomes" id="UP000230292">
    <property type="component" value="Unassembled WGS sequence"/>
</dbReference>
<dbReference type="GO" id="GO:0016780">
    <property type="term" value="F:phosphotransferase activity, for other substituted phosphate groups"/>
    <property type="evidence" value="ECO:0007669"/>
    <property type="project" value="InterPro"/>
</dbReference>
<evidence type="ECO:0000256" key="2">
    <source>
        <dbReference type="RuleBase" id="RU003750"/>
    </source>
</evidence>
<dbReference type="GO" id="GO:0016020">
    <property type="term" value="C:membrane"/>
    <property type="evidence" value="ECO:0007669"/>
    <property type="project" value="InterPro"/>
</dbReference>
<dbReference type="EMBL" id="PFGC01000041">
    <property type="protein sequence ID" value="PIW36767.1"/>
    <property type="molecule type" value="Genomic_DNA"/>
</dbReference>
<keyword evidence="3" id="KW-0472">Membrane</keyword>
<feature type="transmembrane region" description="Helical" evidence="3">
    <location>
        <begin position="201"/>
        <end position="218"/>
    </location>
</feature>
<evidence type="ECO:0000313" key="4">
    <source>
        <dbReference type="EMBL" id="PIW36767.1"/>
    </source>
</evidence>
<evidence type="ECO:0000313" key="5">
    <source>
        <dbReference type="Proteomes" id="UP000230292"/>
    </source>
</evidence>
<reference evidence="4 5" key="1">
    <citation type="submission" date="2017-09" db="EMBL/GenBank/DDBJ databases">
        <title>Depth-based differentiation of microbial function through sediment-hosted aquifers and enrichment of novel symbionts in the deep terrestrial subsurface.</title>
        <authorList>
            <person name="Probst A.J."/>
            <person name="Ladd B."/>
            <person name="Jarett J.K."/>
            <person name="Geller-Mcgrath D.E."/>
            <person name="Sieber C.M."/>
            <person name="Emerson J.B."/>
            <person name="Anantharaman K."/>
            <person name="Thomas B.C."/>
            <person name="Malmstrom R."/>
            <person name="Stieglmeier M."/>
            <person name="Klingl A."/>
            <person name="Woyke T."/>
            <person name="Ryan C.M."/>
            <person name="Banfield J.F."/>
        </authorList>
    </citation>
    <scope>NUCLEOTIDE SEQUENCE [LARGE SCALE GENOMIC DNA]</scope>
    <source>
        <strain evidence="4">CG15_BIG_FIL_POST_REV_8_21_14_020_45_12</strain>
    </source>
</reference>
<organism evidence="4 5">
    <name type="scientific">Candidatus Kerfeldbacteria bacterium CG15_BIG_FIL_POST_REV_8_21_14_020_45_12</name>
    <dbReference type="NCBI Taxonomy" id="2014247"/>
    <lineage>
        <taxon>Bacteria</taxon>
        <taxon>Candidatus Kerfeldiibacteriota</taxon>
    </lineage>
</organism>
<evidence type="ECO:0000256" key="1">
    <source>
        <dbReference type="ARBA" id="ARBA00022679"/>
    </source>
</evidence>
<evidence type="ECO:0008006" key="6">
    <source>
        <dbReference type="Google" id="ProtNLM"/>
    </source>
</evidence>
<dbReference type="GO" id="GO:0008654">
    <property type="term" value="P:phospholipid biosynthetic process"/>
    <property type="evidence" value="ECO:0007669"/>
    <property type="project" value="InterPro"/>
</dbReference>
<dbReference type="Gene3D" id="1.20.120.1760">
    <property type="match status" value="1"/>
</dbReference>
<keyword evidence="1 2" id="KW-0808">Transferase</keyword>
<gene>
    <name evidence="4" type="ORF">COW24_03720</name>
</gene>
<name>A0A2M7H3G4_9BACT</name>
<keyword evidence="3" id="KW-0812">Transmembrane</keyword>
<dbReference type="Pfam" id="PF01066">
    <property type="entry name" value="CDP-OH_P_transf"/>
    <property type="match status" value="1"/>
</dbReference>
<sequence>MIFMHDIKRIADVKPFQKPQDSIFSYYITRKISQVITYLFVRFWPAVTPNMVSVISFFLAVVACILLIFPGYWWRFAGAVLLQLSFAFDCSDGEVARITNLSSKFGAWLDSVFDRFKEIMMFGAMTAYWYTYQQTSVWVIVVGAGAIIGLLLVSYLREAKKSSWPTTRTSEIFISKNVYIGTVDVTIYLVSLAVVVNLEYVALWIFLLVSIPLVLKQLSSAYRLSQRG</sequence>
<accession>A0A2M7H3G4</accession>
<protein>
    <recommendedName>
        <fullName evidence="6">CDP-alcohol phosphatidyltransferase family protein</fullName>
    </recommendedName>
</protein>
<comment type="similarity">
    <text evidence="2">Belongs to the CDP-alcohol phosphatidyltransferase class-I family.</text>
</comment>
<proteinExistence type="inferred from homology"/>
<dbReference type="InterPro" id="IPR000462">
    <property type="entry name" value="CDP-OH_P_trans"/>
</dbReference>
<dbReference type="InterPro" id="IPR048254">
    <property type="entry name" value="CDP_ALCOHOL_P_TRANSF_CS"/>
</dbReference>
<dbReference type="InterPro" id="IPR043130">
    <property type="entry name" value="CDP-OH_PTrfase_TM_dom"/>
</dbReference>
<dbReference type="PROSITE" id="PS00379">
    <property type="entry name" value="CDP_ALCOHOL_P_TRANSF"/>
    <property type="match status" value="1"/>
</dbReference>
<feature type="transmembrane region" description="Helical" evidence="3">
    <location>
        <begin position="135"/>
        <end position="156"/>
    </location>
</feature>
<keyword evidence="3" id="KW-1133">Transmembrane helix</keyword>
<feature type="transmembrane region" description="Helical" evidence="3">
    <location>
        <begin position="177"/>
        <end position="195"/>
    </location>
</feature>
<evidence type="ECO:0000256" key="3">
    <source>
        <dbReference type="SAM" id="Phobius"/>
    </source>
</evidence>